<proteinExistence type="predicted"/>
<dbReference type="AlphaFoldDB" id="A0A7I7NYM7"/>
<gene>
    <name evidence="2" type="ORF">MSEO_14210</name>
</gene>
<dbReference type="Proteomes" id="UP000466632">
    <property type="component" value="Chromosome"/>
</dbReference>
<evidence type="ECO:0000313" key="2">
    <source>
        <dbReference type="EMBL" id="BBY00922.1"/>
    </source>
</evidence>
<name>A0A7I7NYM7_9MYCO</name>
<dbReference type="EMBL" id="AP022582">
    <property type="protein sequence ID" value="BBY00922.1"/>
    <property type="molecule type" value="Genomic_DNA"/>
</dbReference>
<evidence type="ECO:0000256" key="1">
    <source>
        <dbReference type="SAM" id="MobiDB-lite"/>
    </source>
</evidence>
<organism evidence="2 3">
    <name type="scientific">Mycobacterium seoulense</name>
    <dbReference type="NCBI Taxonomy" id="386911"/>
    <lineage>
        <taxon>Bacteria</taxon>
        <taxon>Bacillati</taxon>
        <taxon>Actinomycetota</taxon>
        <taxon>Actinomycetes</taxon>
        <taxon>Mycobacteriales</taxon>
        <taxon>Mycobacteriaceae</taxon>
        <taxon>Mycobacterium</taxon>
    </lineage>
</organism>
<evidence type="ECO:0000313" key="3">
    <source>
        <dbReference type="Proteomes" id="UP000466632"/>
    </source>
</evidence>
<accession>A0A7I7NYM7</accession>
<feature type="region of interest" description="Disordered" evidence="1">
    <location>
        <begin position="31"/>
        <end position="100"/>
    </location>
</feature>
<protein>
    <submittedName>
        <fullName evidence="2">Uncharacterized protein</fullName>
    </submittedName>
</protein>
<feature type="compositionally biased region" description="Low complexity" evidence="1">
    <location>
        <begin position="41"/>
        <end position="57"/>
    </location>
</feature>
<dbReference type="KEGG" id="mseo:MSEO_14210"/>
<sequence length="100" mass="10587">MRQLSLVRLGNPYSGSLIRGARGFPEMVVDRGRGRSGYHKSATTEATASAPAPGSEGIDVPQAPMQAMGFRARRSPDESPDAEPPPAYRKGHRPAGGGDR</sequence>
<reference evidence="2 3" key="1">
    <citation type="journal article" date="2019" name="Emerg. Microbes Infect.">
        <title>Comprehensive subspecies identification of 175 nontuberculous mycobacteria species based on 7547 genomic profiles.</title>
        <authorList>
            <person name="Matsumoto Y."/>
            <person name="Kinjo T."/>
            <person name="Motooka D."/>
            <person name="Nabeya D."/>
            <person name="Jung N."/>
            <person name="Uechi K."/>
            <person name="Horii T."/>
            <person name="Iida T."/>
            <person name="Fujita J."/>
            <person name="Nakamura S."/>
        </authorList>
    </citation>
    <scope>NUCLEOTIDE SEQUENCE [LARGE SCALE GENOMIC DNA]</scope>
    <source>
        <strain evidence="2 3">JCM 16018</strain>
    </source>
</reference>
<keyword evidence="3" id="KW-1185">Reference proteome</keyword>